<comment type="caution">
    <text evidence="2">The sequence shown here is derived from an EMBL/GenBank/DDBJ whole genome shotgun (WGS) entry which is preliminary data.</text>
</comment>
<organism evidence="2 3">
    <name type="scientific">Anaerospora hongkongensis</name>
    <dbReference type="NCBI Taxonomy" id="244830"/>
    <lineage>
        <taxon>Bacteria</taxon>
        <taxon>Bacillati</taxon>
        <taxon>Bacillota</taxon>
        <taxon>Negativicutes</taxon>
        <taxon>Selenomonadales</taxon>
        <taxon>Sporomusaceae</taxon>
        <taxon>Anaerospora</taxon>
    </lineage>
</organism>
<dbReference type="PANTHER" id="PTHR34227:SF1">
    <property type="entry name" value="DIMETHYL SULFOXIDE REDUCTASE CHAPERONE-RELATED"/>
    <property type="match status" value="1"/>
</dbReference>
<accession>A0A4R1PY68</accession>
<gene>
    <name evidence="2" type="ORF">EV210_109173</name>
</gene>
<dbReference type="Proteomes" id="UP000295063">
    <property type="component" value="Unassembled WGS sequence"/>
</dbReference>
<dbReference type="SUPFAM" id="SSF89155">
    <property type="entry name" value="TorD-like"/>
    <property type="match status" value="1"/>
</dbReference>
<dbReference type="PANTHER" id="PTHR34227">
    <property type="entry name" value="CHAPERONE PROTEIN YCDY"/>
    <property type="match status" value="1"/>
</dbReference>
<evidence type="ECO:0000313" key="2">
    <source>
        <dbReference type="EMBL" id="TCL36224.1"/>
    </source>
</evidence>
<keyword evidence="3" id="KW-1185">Reference proteome</keyword>
<dbReference type="AlphaFoldDB" id="A0A4R1PY68"/>
<sequence length="209" mass="23925">MEWQWRAYIYSTLACLYRQEPDREVLAAISEQQQLSCLFEDVSGLLPVAAELEADIAAHTLEIGAYQELLREDYNQLFVGPGPLLAPPWESVYRSKERLLFGEHTLAVRAFYQSYGLKAVKQQQEPEDHIALELEFAGWLCQQAANASSPEEASGFIEGHKEFLVRHLLEWIPAFNEAVRKGSRTVFYDRLPVLTQAWLDYEKEAVSSK</sequence>
<keyword evidence="1" id="KW-0143">Chaperone</keyword>
<name>A0A4R1PY68_9FIRM</name>
<dbReference type="Gene3D" id="1.10.3480.10">
    <property type="entry name" value="TorD-like"/>
    <property type="match status" value="1"/>
</dbReference>
<evidence type="ECO:0000313" key="3">
    <source>
        <dbReference type="Proteomes" id="UP000295063"/>
    </source>
</evidence>
<dbReference type="RefSeq" id="WP_165898915.1">
    <property type="nucleotide sequence ID" value="NZ_SLUI01000009.1"/>
</dbReference>
<dbReference type="InterPro" id="IPR020945">
    <property type="entry name" value="DMSO/NO3_reduct_chaperone"/>
</dbReference>
<dbReference type="InterPro" id="IPR050289">
    <property type="entry name" value="TorD/DmsD_chaperones"/>
</dbReference>
<reference evidence="2 3" key="1">
    <citation type="submission" date="2019-03" db="EMBL/GenBank/DDBJ databases">
        <title>Genomic Encyclopedia of Type Strains, Phase IV (KMG-IV): sequencing the most valuable type-strain genomes for metagenomic binning, comparative biology and taxonomic classification.</title>
        <authorList>
            <person name="Goeker M."/>
        </authorList>
    </citation>
    <scope>NUCLEOTIDE SEQUENCE [LARGE SCALE GENOMIC DNA]</scope>
    <source>
        <strain evidence="2 3">DSM 15969</strain>
    </source>
</reference>
<proteinExistence type="predicted"/>
<dbReference type="EMBL" id="SLUI01000009">
    <property type="protein sequence ID" value="TCL36224.1"/>
    <property type="molecule type" value="Genomic_DNA"/>
</dbReference>
<evidence type="ECO:0000256" key="1">
    <source>
        <dbReference type="ARBA" id="ARBA00023186"/>
    </source>
</evidence>
<protein>
    <submittedName>
        <fullName evidence="2">TorA maturation chaperone TorD</fullName>
    </submittedName>
</protein>
<dbReference type="InterPro" id="IPR036411">
    <property type="entry name" value="TorD-like_sf"/>
</dbReference>
<dbReference type="Pfam" id="PF02613">
    <property type="entry name" value="Nitrate_red_del"/>
    <property type="match status" value="1"/>
</dbReference>